<evidence type="ECO:0000313" key="3">
    <source>
        <dbReference type="EMBL" id="NVK97470.1"/>
    </source>
</evidence>
<evidence type="ECO:0000259" key="2">
    <source>
        <dbReference type="Pfam" id="PF00350"/>
    </source>
</evidence>
<feature type="domain" description="Dynamin N-terminal" evidence="2">
    <location>
        <begin position="13"/>
        <end position="141"/>
    </location>
</feature>
<dbReference type="EMBL" id="JABXIY010000028">
    <property type="protein sequence ID" value="NVK97470.1"/>
    <property type="molecule type" value="Genomic_DNA"/>
</dbReference>
<dbReference type="AlphaFoldDB" id="A0A850LI75"/>
<gene>
    <name evidence="3" type="ORF">HW564_11110</name>
</gene>
<feature type="region of interest" description="Disordered" evidence="1">
    <location>
        <begin position="238"/>
        <end position="300"/>
    </location>
</feature>
<dbReference type="Pfam" id="PF00350">
    <property type="entry name" value="Dynamin_N"/>
    <property type="match status" value="1"/>
</dbReference>
<dbReference type="InterPro" id="IPR045063">
    <property type="entry name" value="Dynamin_N"/>
</dbReference>
<accession>A0A850LI75</accession>
<evidence type="ECO:0000313" key="4">
    <source>
        <dbReference type="Proteomes" id="UP000565723"/>
    </source>
</evidence>
<dbReference type="InterPro" id="IPR027417">
    <property type="entry name" value="P-loop_NTPase"/>
</dbReference>
<evidence type="ECO:0000256" key="1">
    <source>
        <dbReference type="SAM" id="MobiDB-lite"/>
    </source>
</evidence>
<proteinExistence type="predicted"/>
<organism evidence="3 4">
    <name type="scientific">Ruegeria pomeroyi</name>
    <dbReference type="NCBI Taxonomy" id="89184"/>
    <lineage>
        <taxon>Bacteria</taxon>
        <taxon>Pseudomonadati</taxon>
        <taxon>Pseudomonadota</taxon>
        <taxon>Alphaproteobacteria</taxon>
        <taxon>Rhodobacterales</taxon>
        <taxon>Roseobacteraceae</taxon>
        <taxon>Ruegeria</taxon>
    </lineage>
</organism>
<dbReference type="SUPFAM" id="SSF52540">
    <property type="entry name" value="P-loop containing nucleoside triphosphate hydrolases"/>
    <property type="match status" value="1"/>
</dbReference>
<dbReference type="OMA" id="CTHATQA"/>
<dbReference type="Proteomes" id="UP000565723">
    <property type="component" value="Unassembled WGS sequence"/>
</dbReference>
<dbReference type="RefSeq" id="WP_011046815.1">
    <property type="nucleotide sequence ID" value="NZ_CP076685.1"/>
</dbReference>
<sequence>MTTPEGGARKPRIGIMGEFSAGKSTLSNLLLGQRILPEQVTATRLPPVWIVQGDKPAQRAALDGSLHPMSLVDLEEISLEETLYVKIGIDAPVLDECDLIDFPGISDPNMPSEVWERMLAEVDSVLWCTHATQAWRQSEAAAWGMVPEAVRQRSLLLITRFDKLTTPLDKLRVQTRVARETEGLFAGVCPISLTEALAAAPDSPEWEASGAETFADALEAVVRAAACGGLPEAMPAQTQLTAPAAPEPAEPSTSAPQPAPGRVMPRRVRPKGETRTPRPSARPQAADQDLSALRREMQET</sequence>
<dbReference type="Gene3D" id="3.40.50.300">
    <property type="entry name" value="P-loop containing nucleotide triphosphate hydrolases"/>
    <property type="match status" value="1"/>
</dbReference>
<protein>
    <submittedName>
        <fullName evidence="3">Dynamin family protein</fullName>
    </submittedName>
</protein>
<comment type="caution">
    <text evidence="3">The sequence shown here is derived from an EMBL/GenBank/DDBJ whole genome shotgun (WGS) entry which is preliminary data.</text>
</comment>
<reference evidence="3 4" key="1">
    <citation type="journal article" date="2020" name="Proc. Natl. Acad. Sci. U.S.A.">
        <title>Ecological drivers of bacterial community assembly in synthetic phycospheres.</title>
        <authorList>
            <person name="Fu H."/>
            <person name="Uchimiya M."/>
            <person name="Gore J."/>
            <person name="Moran M.A."/>
        </authorList>
    </citation>
    <scope>NUCLEOTIDE SEQUENCE [LARGE SCALE GENOMIC DNA]</scope>
    <source>
        <strain evidence="3">HF-Din03</strain>
    </source>
</reference>
<name>A0A850LI75_9RHOB</name>